<evidence type="ECO:0000313" key="3">
    <source>
        <dbReference type="EMBL" id="KAL0064119.1"/>
    </source>
</evidence>
<keyword evidence="4" id="KW-1185">Reference proteome</keyword>
<name>A0ABR2ZTE6_9AGAR</name>
<evidence type="ECO:0000313" key="4">
    <source>
        <dbReference type="Proteomes" id="UP001437256"/>
    </source>
</evidence>
<dbReference type="EMBL" id="JBBXMP010000067">
    <property type="protein sequence ID" value="KAL0064119.1"/>
    <property type="molecule type" value="Genomic_DNA"/>
</dbReference>
<comment type="caution">
    <text evidence="3">The sequence shown here is derived from an EMBL/GenBank/DDBJ whole genome shotgun (WGS) entry which is preliminary data.</text>
</comment>
<feature type="coiled-coil region" evidence="1">
    <location>
        <begin position="47"/>
        <end position="148"/>
    </location>
</feature>
<dbReference type="Proteomes" id="UP001437256">
    <property type="component" value="Unassembled WGS sequence"/>
</dbReference>
<feature type="transmembrane region" description="Helical" evidence="2">
    <location>
        <begin position="12"/>
        <end position="31"/>
    </location>
</feature>
<proteinExistence type="predicted"/>
<keyword evidence="2" id="KW-0812">Transmembrane</keyword>
<evidence type="ECO:0000256" key="1">
    <source>
        <dbReference type="SAM" id="Coils"/>
    </source>
</evidence>
<gene>
    <name evidence="3" type="ORF">AAF712_008979</name>
</gene>
<accession>A0ABR2ZTE6</accession>
<evidence type="ECO:0000256" key="2">
    <source>
        <dbReference type="SAM" id="Phobius"/>
    </source>
</evidence>
<keyword evidence="2" id="KW-0472">Membrane</keyword>
<sequence length="454" mass="52321">MSTGSVTPSSVTAYYGVGFLGIFSIASYFSITKFWDRFKHRQRPTDVNQRQRQIDALREELERKQTAMQDLRGQLAVLEDTTREKEKTWVDVREEMERTGRVSRAELDETRERNASLSESLRKYARELELEREETRRLRSLNEELQASVAMMQGFPTKAKSVANTDVIRMVTVLNGEICKTARLVTEFYETEASQQADRVENEEEVVEGAMEYTKEILGEKMTDMLGYYNHGEDTVLLHFGLQASMCAYTEWITTSWVYRDRDDEQLIQEIYDRLREKEESPISSRWRILTRKYVRQVFRGTQQQINLSDYFFDAFTNVLVTAGLRVNGSLDALSERLKDKFASHVAEIINHAIQLNNAIGEDITSCELVPINCETGIPFDDDSMENTFRTASENTFIEENILCTAELGLLRSEKVRGREGDWTHQILLKPKVLLQSVVETASPLSENSSQQID</sequence>
<keyword evidence="2" id="KW-1133">Transmembrane helix</keyword>
<organism evidence="3 4">
    <name type="scientific">Marasmius tenuissimus</name>
    <dbReference type="NCBI Taxonomy" id="585030"/>
    <lineage>
        <taxon>Eukaryota</taxon>
        <taxon>Fungi</taxon>
        <taxon>Dikarya</taxon>
        <taxon>Basidiomycota</taxon>
        <taxon>Agaricomycotina</taxon>
        <taxon>Agaricomycetes</taxon>
        <taxon>Agaricomycetidae</taxon>
        <taxon>Agaricales</taxon>
        <taxon>Marasmiineae</taxon>
        <taxon>Marasmiaceae</taxon>
        <taxon>Marasmius</taxon>
    </lineage>
</organism>
<reference evidence="3 4" key="1">
    <citation type="submission" date="2024-05" db="EMBL/GenBank/DDBJ databases">
        <title>A draft genome resource for the thread blight pathogen Marasmius tenuissimus strain MS-2.</title>
        <authorList>
            <person name="Yulfo-Soto G.E."/>
            <person name="Baruah I.K."/>
            <person name="Amoako-Attah I."/>
            <person name="Bukari Y."/>
            <person name="Meinhardt L.W."/>
            <person name="Bailey B.A."/>
            <person name="Cohen S.P."/>
        </authorList>
    </citation>
    <scope>NUCLEOTIDE SEQUENCE [LARGE SCALE GENOMIC DNA]</scope>
    <source>
        <strain evidence="3 4">MS-2</strain>
    </source>
</reference>
<protein>
    <submittedName>
        <fullName evidence="3">Uncharacterized protein</fullName>
    </submittedName>
</protein>
<keyword evidence="1" id="KW-0175">Coiled coil</keyword>